<dbReference type="GO" id="GO:0045892">
    <property type="term" value="P:negative regulation of DNA-templated transcription"/>
    <property type="evidence" value="ECO:0007669"/>
    <property type="project" value="InterPro"/>
</dbReference>
<proteinExistence type="inferred from homology"/>
<keyword evidence="6" id="KW-1185">Reference proteome</keyword>
<evidence type="ECO:0000256" key="2">
    <source>
        <dbReference type="ARBA" id="ARBA00023015"/>
    </source>
</evidence>
<comment type="similarity">
    <text evidence="1">Belongs to the BlaI transcriptional regulatory family.</text>
</comment>
<sequence>MIKLPQTEEQLMEYIWELEEAFAKDLLEKYQDPKPAQTTLATLLKRLAEKGFIDYKTFGNSRAYFPIIKKDDYFSTHVNKMVESFFDNSALKFASFFTRKSKMTKDELEELKKIVEDQLKKH</sequence>
<keyword evidence="3" id="KW-0238">DNA-binding</keyword>
<name>A0A1I3SDP8_9FLAO</name>
<dbReference type="EMBL" id="FORU01000010">
    <property type="protein sequence ID" value="SFJ56520.1"/>
    <property type="molecule type" value="Genomic_DNA"/>
</dbReference>
<dbReference type="Proteomes" id="UP000243887">
    <property type="component" value="Unassembled WGS sequence"/>
</dbReference>
<evidence type="ECO:0000313" key="6">
    <source>
        <dbReference type="Proteomes" id="UP000243887"/>
    </source>
</evidence>
<keyword evidence="2" id="KW-0805">Transcription regulation</keyword>
<dbReference type="Gene3D" id="1.10.4040.10">
    <property type="entry name" value="Penicillinase repressor domain"/>
    <property type="match status" value="1"/>
</dbReference>
<dbReference type="InterPro" id="IPR005650">
    <property type="entry name" value="BlaI_family"/>
</dbReference>
<reference evidence="6" key="1">
    <citation type="submission" date="2016-10" db="EMBL/GenBank/DDBJ databases">
        <authorList>
            <person name="Varghese N."/>
            <person name="Submissions S."/>
        </authorList>
    </citation>
    <scope>NUCLEOTIDE SEQUENCE [LARGE SCALE GENOMIC DNA]</scope>
    <source>
        <strain evidence="6">DSM 26542</strain>
    </source>
</reference>
<dbReference type="STRING" id="1150112.SAMN04487893_11032"/>
<dbReference type="RefSeq" id="WP_090679513.1">
    <property type="nucleotide sequence ID" value="NZ_FORU01000010.1"/>
</dbReference>
<dbReference type="OrthoDB" id="1098508at2"/>
<dbReference type="Pfam" id="PF03965">
    <property type="entry name" value="Penicillinase_R"/>
    <property type="match status" value="1"/>
</dbReference>
<keyword evidence="4" id="KW-0804">Transcription</keyword>
<evidence type="ECO:0000256" key="4">
    <source>
        <dbReference type="ARBA" id="ARBA00023163"/>
    </source>
</evidence>
<accession>A0A1I3SDP8</accession>
<evidence type="ECO:0000313" key="5">
    <source>
        <dbReference type="EMBL" id="SFJ56520.1"/>
    </source>
</evidence>
<dbReference type="PIRSF" id="PIRSF019455">
    <property type="entry name" value="CopR_AtkY"/>
    <property type="match status" value="1"/>
</dbReference>
<dbReference type="Gene3D" id="1.10.10.10">
    <property type="entry name" value="Winged helix-like DNA-binding domain superfamily/Winged helix DNA-binding domain"/>
    <property type="match status" value="1"/>
</dbReference>
<dbReference type="InterPro" id="IPR036388">
    <property type="entry name" value="WH-like_DNA-bd_sf"/>
</dbReference>
<dbReference type="GO" id="GO:0003677">
    <property type="term" value="F:DNA binding"/>
    <property type="evidence" value="ECO:0007669"/>
    <property type="project" value="UniProtKB-KW"/>
</dbReference>
<evidence type="ECO:0000256" key="3">
    <source>
        <dbReference type="ARBA" id="ARBA00023125"/>
    </source>
</evidence>
<evidence type="ECO:0000256" key="1">
    <source>
        <dbReference type="ARBA" id="ARBA00011046"/>
    </source>
</evidence>
<protein>
    <submittedName>
        <fullName evidence="5">Predicted transcriptional regulator</fullName>
    </submittedName>
</protein>
<dbReference type="InterPro" id="IPR036390">
    <property type="entry name" value="WH_DNA-bd_sf"/>
</dbReference>
<organism evidence="5 6">
    <name type="scientific">Myroides guanonis</name>
    <dbReference type="NCBI Taxonomy" id="1150112"/>
    <lineage>
        <taxon>Bacteria</taxon>
        <taxon>Pseudomonadati</taxon>
        <taxon>Bacteroidota</taxon>
        <taxon>Flavobacteriia</taxon>
        <taxon>Flavobacteriales</taxon>
        <taxon>Flavobacteriaceae</taxon>
        <taxon>Myroides</taxon>
    </lineage>
</organism>
<dbReference type="AlphaFoldDB" id="A0A1I3SDP8"/>
<gene>
    <name evidence="5" type="ORF">SAMN04487893_11032</name>
</gene>
<dbReference type="SUPFAM" id="SSF46785">
    <property type="entry name" value="Winged helix' DNA-binding domain"/>
    <property type="match status" value="1"/>
</dbReference>